<keyword evidence="2" id="KW-1185">Reference proteome</keyword>
<sequence length="486" mass="54552">MDSTDNSKATSIETNQYIKNPKYTTKEAIDKFVNLLILGRYTEKDLSDALNYCLIRSTESFDNIDSIKEAIEELKKDSEAFKIFIDNTNKLLDAIQDINKEQTAEIDKINEFLKTAVTLDTEQTITGTKTFNKIYVPNPTESKQAANAQYVIDYVKDQLSKTIGDLNNLKTESKDLIINAINEVLDNLNAYKETINETAINQMIDTKLNPLIERITTIESTADYTKELAEANKQAIEDLNTKVVDNTSDITDINRRLEEAVFYSKIDDTRKTIQLKNYDSISGVSTTGEGINIAMVSKWDKVDLGSNQIPINLNGSETRPTYNDSKEIALIDDVNLKADASNVYNKSEIDTKLDTKADSNTVYNKEDSDARFVSLTENQNIQGNKVIEGIWEFNGILSKPKQLATTEYVVNYAKTYANQKVGDLASLKTEAKDTAVSAINELFDKIESGNTDEPVDTYTKQEIDAKLETKADVDNVYNKSEIDSKT</sequence>
<organism evidence="1 2">
    <name type="scientific">Campylobacter phage CP21</name>
    <dbReference type="NCBI Taxonomy" id="2881391"/>
    <lineage>
        <taxon>Viruses</taxon>
        <taxon>Duplodnaviria</taxon>
        <taxon>Heunggongvirae</taxon>
        <taxon>Uroviricota</taxon>
        <taxon>Caudoviricetes</taxon>
        <taxon>Connertonviridae</taxon>
        <taxon>Firehammervirus</taxon>
        <taxon>Firehammervirus CP21</taxon>
    </lineage>
</organism>
<accession>I7II74</accession>
<dbReference type="KEGG" id="vg:14010905"/>
<dbReference type="RefSeq" id="YP_007005165.1">
    <property type="nucleotide sequence ID" value="NC_019507.1"/>
</dbReference>
<reference evidence="1 2" key="1">
    <citation type="journal article" date="2012" name="J. Virol.">
        <title>The Complete Genome Sequence of Bacteriophage CP21 Reveals Modular Shuffling in Campylobacter Group II Phages.</title>
        <authorList>
            <person name="Hammerl J.A."/>
            <person name="Jackel C."/>
            <person name="Reetz J."/>
            <person name="Hertwig S."/>
        </authorList>
    </citation>
    <scope>NUCLEOTIDE SEQUENCE [LARGE SCALE GENOMIC DNA]</scope>
</reference>
<dbReference type="EMBL" id="HE815464">
    <property type="protein sequence ID" value="CCH63557.1"/>
    <property type="molecule type" value="Genomic_DNA"/>
</dbReference>
<dbReference type="GeneID" id="14010905"/>
<evidence type="ECO:0000313" key="1">
    <source>
        <dbReference type="EMBL" id="CCH63557.1"/>
    </source>
</evidence>
<gene>
    <name evidence="1" type="primary">CP21_095</name>
</gene>
<proteinExistence type="predicted"/>
<dbReference type="Proteomes" id="UP000050571">
    <property type="component" value="Segment"/>
</dbReference>
<name>I7II74_9CAUD</name>
<protein>
    <submittedName>
        <fullName evidence="1">Tail fiber protein</fullName>
    </submittedName>
</protein>
<evidence type="ECO:0000313" key="2">
    <source>
        <dbReference type="Proteomes" id="UP000050571"/>
    </source>
</evidence>